<reference evidence="1 2" key="1">
    <citation type="submission" date="2023-02" db="EMBL/GenBank/DDBJ databases">
        <title>LHISI_Scaffold_Assembly.</title>
        <authorList>
            <person name="Stuart O.P."/>
            <person name="Cleave R."/>
            <person name="Magrath M.J.L."/>
            <person name="Mikheyev A.S."/>
        </authorList>
    </citation>
    <scope>NUCLEOTIDE SEQUENCE [LARGE SCALE GENOMIC DNA]</scope>
    <source>
        <strain evidence="1">Daus_M_001</strain>
        <tissue evidence="1">Leg muscle</tissue>
    </source>
</reference>
<organism evidence="1 2">
    <name type="scientific">Dryococelus australis</name>
    <dbReference type="NCBI Taxonomy" id="614101"/>
    <lineage>
        <taxon>Eukaryota</taxon>
        <taxon>Metazoa</taxon>
        <taxon>Ecdysozoa</taxon>
        <taxon>Arthropoda</taxon>
        <taxon>Hexapoda</taxon>
        <taxon>Insecta</taxon>
        <taxon>Pterygota</taxon>
        <taxon>Neoptera</taxon>
        <taxon>Polyneoptera</taxon>
        <taxon>Phasmatodea</taxon>
        <taxon>Verophasmatodea</taxon>
        <taxon>Anareolatae</taxon>
        <taxon>Phasmatidae</taxon>
        <taxon>Eurycanthinae</taxon>
        <taxon>Dryococelus</taxon>
    </lineage>
</organism>
<name>A0ABQ9IB66_9NEOP</name>
<dbReference type="Proteomes" id="UP001159363">
    <property type="component" value="Chromosome 2"/>
</dbReference>
<protein>
    <submittedName>
        <fullName evidence="1">Uncharacterized protein</fullName>
    </submittedName>
</protein>
<sequence>MLLIATQKIRYPNIPSAIRPVGHGPDLPVPKPPEVFDDVILDMSSDTQSDADEKAADEFECTDNLEPKLFIQTELNDLVRDLGLTKEKVELLCSRLK</sequence>
<comment type="caution">
    <text evidence="1">The sequence shown here is derived from an EMBL/GenBank/DDBJ whole genome shotgun (WGS) entry which is preliminary data.</text>
</comment>
<evidence type="ECO:0000313" key="2">
    <source>
        <dbReference type="Proteomes" id="UP001159363"/>
    </source>
</evidence>
<dbReference type="EMBL" id="JARBHB010000002">
    <property type="protein sequence ID" value="KAJ8893913.1"/>
    <property type="molecule type" value="Genomic_DNA"/>
</dbReference>
<gene>
    <name evidence="1" type="ORF">PR048_006514</name>
</gene>
<accession>A0ABQ9IB66</accession>
<proteinExistence type="predicted"/>
<keyword evidence="2" id="KW-1185">Reference proteome</keyword>
<evidence type="ECO:0000313" key="1">
    <source>
        <dbReference type="EMBL" id="KAJ8893913.1"/>
    </source>
</evidence>